<dbReference type="CDD" id="cd00082">
    <property type="entry name" value="HisKA"/>
    <property type="match status" value="1"/>
</dbReference>
<keyword evidence="13 14" id="KW-0472">Membrane</keyword>
<dbReference type="GO" id="GO:0005886">
    <property type="term" value="C:plasma membrane"/>
    <property type="evidence" value="ECO:0007669"/>
    <property type="project" value="UniProtKB-SubCell"/>
</dbReference>
<comment type="subcellular location">
    <subcellularLocation>
        <location evidence="2">Cell membrane</location>
        <topology evidence="2">Multi-pass membrane protein</topology>
    </subcellularLocation>
</comment>
<evidence type="ECO:0000256" key="12">
    <source>
        <dbReference type="ARBA" id="ARBA00023012"/>
    </source>
</evidence>
<evidence type="ECO:0000256" key="10">
    <source>
        <dbReference type="ARBA" id="ARBA00022840"/>
    </source>
</evidence>
<accession>A0AAW9K6V9</accession>
<feature type="non-terminal residue" evidence="16">
    <location>
        <position position="1"/>
    </location>
</feature>
<keyword evidence="4" id="KW-1003">Cell membrane</keyword>
<dbReference type="GO" id="GO:0005524">
    <property type="term" value="F:ATP binding"/>
    <property type="evidence" value="ECO:0007669"/>
    <property type="project" value="UniProtKB-KW"/>
</dbReference>
<evidence type="ECO:0000256" key="9">
    <source>
        <dbReference type="ARBA" id="ARBA00022777"/>
    </source>
</evidence>
<evidence type="ECO:0000256" key="2">
    <source>
        <dbReference type="ARBA" id="ARBA00004651"/>
    </source>
</evidence>
<keyword evidence="11 14" id="KW-1133">Transmembrane helix</keyword>
<dbReference type="InterPro" id="IPR036097">
    <property type="entry name" value="HisK_dim/P_sf"/>
</dbReference>
<keyword evidence="12" id="KW-0902">Two-component regulatory system</keyword>
<evidence type="ECO:0000256" key="1">
    <source>
        <dbReference type="ARBA" id="ARBA00000085"/>
    </source>
</evidence>
<feature type="domain" description="Signal transduction histidine kinase dimerisation/phosphoacceptor" evidence="15">
    <location>
        <begin position="88"/>
        <end position="124"/>
    </location>
</feature>
<evidence type="ECO:0000256" key="7">
    <source>
        <dbReference type="ARBA" id="ARBA00022692"/>
    </source>
</evidence>
<comment type="catalytic activity">
    <reaction evidence="1">
        <text>ATP + protein L-histidine = ADP + protein N-phospho-L-histidine.</text>
        <dbReference type="EC" id="2.7.13.3"/>
    </reaction>
</comment>
<comment type="caution">
    <text evidence="16">The sequence shown here is derived from an EMBL/GenBank/DDBJ whole genome shotgun (WGS) entry which is preliminary data.</text>
</comment>
<dbReference type="AlphaFoldDB" id="A0AAW9K6V9"/>
<keyword evidence="9 16" id="KW-0418">Kinase</keyword>
<dbReference type="Pfam" id="PF00512">
    <property type="entry name" value="HisKA"/>
    <property type="match status" value="1"/>
</dbReference>
<gene>
    <name evidence="16" type="ORF">GNF83_22665</name>
</gene>
<dbReference type="Proteomes" id="UP001288944">
    <property type="component" value="Unassembled WGS sequence"/>
</dbReference>
<dbReference type="InterPro" id="IPR050398">
    <property type="entry name" value="HssS/ArlS-like"/>
</dbReference>
<evidence type="ECO:0000256" key="6">
    <source>
        <dbReference type="ARBA" id="ARBA00022679"/>
    </source>
</evidence>
<evidence type="ECO:0000256" key="11">
    <source>
        <dbReference type="ARBA" id="ARBA00022989"/>
    </source>
</evidence>
<dbReference type="GO" id="GO:0000155">
    <property type="term" value="F:phosphorelay sensor kinase activity"/>
    <property type="evidence" value="ECO:0007669"/>
    <property type="project" value="InterPro"/>
</dbReference>
<reference evidence="16" key="1">
    <citation type="submission" date="2019-11" db="EMBL/GenBank/DDBJ databases">
        <title>Characterization of Clostridium perfringens isolates from swine manure treated agricultural soils.</title>
        <authorList>
            <person name="Wushke S.T."/>
        </authorList>
    </citation>
    <scope>NUCLEOTIDE SEQUENCE</scope>
    <source>
        <strain evidence="16">X62</strain>
    </source>
</reference>
<evidence type="ECO:0000313" key="17">
    <source>
        <dbReference type="Proteomes" id="UP001288944"/>
    </source>
</evidence>
<dbReference type="PANTHER" id="PTHR45528">
    <property type="entry name" value="SENSOR HISTIDINE KINASE CPXA"/>
    <property type="match status" value="1"/>
</dbReference>
<keyword evidence="8" id="KW-0547">Nucleotide-binding</keyword>
<organism evidence="16 17">
    <name type="scientific">Clostridium perfringens</name>
    <dbReference type="NCBI Taxonomy" id="1502"/>
    <lineage>
        <taxon>Bacteria</taxon>
        <taxon>Bacillati</taxon>
        <taxon>Bacillota</taxon>
        <taxon>Clostridia</taxon>
        <taxon>Eubacteriales</taxon>
        <taxon>Clostridiaceae</taxon>
        <taxon>Clostridium</taxon>
    </lineage>
</organism>
<protein>
    <recommendedName>
        <fullName evidence="3">histidine kinase</fullName>
        <ecNumber evidence="3">2.7.13.3</ecNumber>
    </recommendedName>
</protein>
<evidence type="ECO:0000259" key="15">
    <source>
        <dbReference type="Pfam" id="PF00512"/>
    </source>
</evidence>
<keyword evidence="5" id="KW-0597">Phosphoprotein</keyword>
<feature type="transmembrane region" description="Helical" evidence="14">
    <location>
        <begin position="12"/>
        <end position="31"/>
    </location>
</feature>
<keyword evidence="6" id="KW-0808">Transferase</keyword>
<dbReference type="Gene3D" id="1.10.287.130">
    <property type="match status" value="1"/>
</dbReference>
<keyword evidence="7 14" id="KW-0812">Transmembrane</keyword>
<proteinExistence type="predicted"/>
<evidence type="ECO:0000256" key="4">
    <source>
        <dbReference type="ARBA" id="ARBA00022475"/>
    </source>
</evidence>
<name>A0AAW9K6V9_CLOPF</name>
<evidence type="ECO:0000256" key="8">
    <source>
        <dbReference type="ARBA" id="ARBA00022741"/>
    </source>
</evidence>
<evidence type="ECO:0000313" key="16">
    <source>
        <dbReference type="EMBL" id="MDZ7543912.1"/>
    </source>
</evidence>
<dbReference type="SUPFAM" id="SSF47384">
    <property type="entry name" value="Homodimeric domain of signal transducing histidine kinase"/>
    <property type="match status" value="1"/>
</dbReference>
<keyword evidence="10" id="KW-0067">ATP-binding</keyword>
<dbReference type="PANTHER" id="PTHR45528:SF1">
    <property type="entry name" value="SENSOR HISTIDINE KINASE CPXA"/>
    <property type="match status" value="1"/>
</dbReference>
<sequence length="128" mass="14948">YYYWPYNIVLTAQTYVILYMILLTAYIITILGEVNVLKIKSNQITNGEYEKEVKDNQMIILKDIEKNIINIEDGLRESVSKAIKSERMKSELITNVSHDLKTPLTSIINYVGLLKEENLSQEKRDKYI</sequence>
<evidence type="ECO:0000256" key="13">
    <source>
        <dbReference type="ARBA" id="ARBA00023136"/>
    </source>
</evidence>
<dbReference type="EC" id="2.7.13.3" evidence="3"/>
<dbReference type="EMBL" id="WNUR01001790">
    <property type="protein sequence ID" value="MDZ7543912.1"/>
    <property type="molecule type" value="Genomic_DNA"/>
</dbReference>
<evidence type="ECO:0000256" key="5">
    <source>
        <dbReference type="ARBA" id="ARBA00022553"/>
    </source>
</evidence>
<evidence type="ECO:0000256" key="3">
    <source>
        <dbReference type="ARBA" id="ARBA00012438"/>
    </source>
</evidence>
<feature type="non-terminal residue" evidence="16">
    <location>
        <position position="128"/>
    </location>
</feature>
<evidence type="ECO:0000256" key="14">
    <source>
        <dbReference type="SAM" id="Phobius"/>
    </source>
</evidence>
<dbReference type="InterPro" id="IPR003661">
    <property type="entry name" value="HisK_dim/P_dom"/>
</dbReference>